<dbReference type="Gene3D" id="2.70.170.10">
    <property type="entry name" value="Neurotransmitter-gated ion-channel ligand-binding domain"/>
    <property type="match status" value="1"/>
</dbReference>
<dbReference type="PANTHER" id="PTHR18945">
    <property type="entry name" value="NEUROTRANSMITTER GATED ION CHANNEL"/>
    <property type="match status" value="1"/>
</dbReference>
<keyword evidence="11" id="KW-1185">Reference proteome</keyword>
<evidence type="ECO:0000313" key="10">
    <source>
        <dbReference type="EMBL" id="KAK8382224.1"/>
    </source>
</evidence>
<feature type="transmembrane region" description="Helical" evidence="8">
    <location>
        <begin position="222"/>
        <end position="243"/>
    </location>
</feature>
<proteinExistence type="predicted"/>
<feature type="transmembrane region" description="Helical" evidence="8">
    <location>
        <begin position="296"/>
        <end position="317"/>
    </location>
</feature>
<keyword evidence="7" id="KW-0407">Ion channel</keyword>
<evidence type="ECO:0000313" key="11">
    <source>
        <dbReference type="Proteomes" id="UP001487740"/>
    </source>
</evidence>
<dbReference type="InterPro" id="IPR036719">
    <property type="entry name" value="Neuro-gated_channel_TM_sf"/>
</dbReference>
<dbReference type="PRINTS" id="PR00253">
    <property type="entry name" value="GABAARECEPTR"/>
</dbReference>
<dbReference type="GO" id="GO:0005254">
    <property type="term" value="F:chloride channel activity"/>
    <property type="evidence" value="ECO:0007669"/>
    <property type="project" value="UniProtKB-ARBA"/>
</dbReference>
<dbReference type="InterPro" id="IPR036734">
    <property type="entry name" value="Neur_chan_lig-bd_sf"/>
</dbReference>
<dbReference type="GO" id="GO:0005230">
    <property type="term" value="F:extracellular ligand-gated monoatomic ion channel activity"/>
    <property type="evidence" value="ECO:0007669"/>
    <property type="project" value="InterPro"/>
</dbReference>
<gene>
    <name evidence="10" type="ORF">O3P69_015273</name>
</gene>
<feature type="domain" description="Neurotransmitter-gated ion-channel transmembrane" evidence="9">
    <location>
        <begin position="166"/>
        <end position="278"/>
    </location>
</feature>
<dbReference type="EMBL" id="JARAKH010000039">
    <property type="protein sequence ID" value="KAK8382224.1"/>
    <property type="molecule type" value="Genomic_DNA"/>
</dbReference>
<evidence type="ECO:0000256" key="3">
    <source>
        <dbReference type="ARBA" id="ARBA00022448"/>
    </source>
</evidence>
<dbReference type="AlphaFoldDB" id="A0AAW0T4P9"/>
<comment type="subcellular location">
    <subcellularLocation>
        <location evidence="2">Cell membrane</location>
    </subcellularLocation>
    <subcellularLocation>
        <location evidence="1">Membrane</location>
        <topology evidence="1">Multi-pass membrane protein</topology>
    </subcellularLocation>
</comment>
<dbReference type="GO" id="GO:0099095">
    <property type="term" value="F:ligand-gated monoatomic anion channel activity"/>
    <property type="evidence" value="ECO:0007669"/>
    <property type="project" value="UniProtKB-ARBA"/>
</dbReference>
<reference evidence="10 11" key="1">
    <citation type="submission" date="2023-03" db="EMBL/GenBank/DDBJ databases">
        <title>High-quality genome of Scylla paramamosain provides insights in environmental adaptation.</title>
        <authorList>
            <person name="Zhang L."/>
        </authorList>
    </citation>
    <scope>NUCLEOTIDE SEQUENCE [LARGE SCALE GENOMIC DNA]</scope>
    <source>
        <strain evidence="10">LZ_2023a</strain>
        <tissue evidence="10">Muscle</tissue>
    </source>
</reference>
<dbReference type="GO" id="GO:0004888">
    <property type="term" value="F:transmembrane signaling receptor activity"/>
    <property type="evidence" value="ECO:0007669"/>
    <property type="project" value="InterPro"/>
</dbReference>
<dbReference type="InterPro" id="IPR006028">
    <property type="entry name" value="GABAA/Glycine_rcpt"/>
</dbReference>
<dbReference type="Proteomes" id="UP001487740">
    <property type="component" value="Unassembled WGS sequence"/>
</dbReference>
<evidence type="ECO:0000256" key="6">
    <source>
        <dbReference type="ARBA" id="ARBA00023136"/>
    </source>
</evidence>
<dbReference type="SUPFAM" id="SSF63712">
    <property type="entry name" value="Nicotinic receptor ligand binding domain-like"/>
    <property type="match status" value="1"/>
</dbReference>
<dbReference type="InterPro" id="IPR038050">
    <property type="entry name" value="Neuro_actylchol_rec"/>
</dbReference>
<keyword evidence="8" id="KW-0812">Transmembrane</keyword>
<accession>A0AAW0T4P9</accession>
<dbReference type="PROSITE" id="PS00236">
    <property type="entry name" value="NEUROTR_ION_CHANNEL"/>
    <property type="match status" value="1"/>
</dbReference>
<keyword evidence="5" id="KW-0406">Ion transport</keyword>
<sequence>MGSKRLESLNRHTSYCELVCPQVSFSNAKGNAHTLLDEETKGLVLRHGEARPGDHTHAREVDFFGGEENPVVASRKYSATYRCSLDLTLYPFDTQECNFVFLLTSARKERLQMVRDGKGVTYSGSRQLLEYSIVSIVTRPANHTRYSALQAIVRFRRRYGFAILTVYTPSCFFVIIAYLTTFYPLSNLQVRVVIALTAMLVLTTLLSQVSSNLPRNSYFKALDVWMFGAIGLIFSILILQTVVDVVARGEEASKVSPKQDKGMVHVESSIMGPRKTAEDLFPRTLLAPRMMRAMQVGYPAVTFGLVVAYVAYLFAALN</sequence>
<evidence type="ECO:0000256" key="4">
    <source>
        <dbReference type="ARBA" id="ARBA00022475"/>
    </source>
</evidence>
<comment type="caution">
    <text evidence="10">The sequence shown here is derived from an EMBL/GenBank/DDBJ whole genome shotgun (WGS) entry which is preliminary data.</text>
</comment>
<dbReference type="InterPro" id="IPR018000">
    <property type="entry name" value="Neurotransmitter_ion_chnl_CS"/>
</dbReference>
<evidence type="ECO:0000256" key="2">
    <source>
        <dbReference type="ARBA" id="ARBA00004236"/>
    </source>
</evidence>
<evidence type="ECO:0000256" key="8">
    <source>
        <dbReference type="SAM" id="Phobius"/>
    </source>
</evidence>
<organism evidence="10 11">
    <name type="scientific">Scylla paramamosain</name>
    <name type="common">Mud crab</name>
    <dbReference type="NCBI Taxonomy" id="85552"/>
    <lineage>
        <taxon>Eukaryota</taxon>
        <taxon>Metazoa</taxon>
        <taxon>Ecdysozoa</taxon>
        <taxon>Arthropoda</taxon>
        <taxon>Crustacea</taxon>
        <taxon>Multicrustacea</taxon>
        <taxon>Malacostraca</taxon>
        <taxon>Eumalacostraca</taxon>
        <taxon>Eucarida</taxon>
        <taxon>Decapoda</taxon>
        <taxon>Pleocyemata</taxon>
        <taxon>Brachyura</taxon>
        <taxon>Eubrachyura</taxon>
        <taxon>Portunoidea</taxon>
        <taxon>Portunidae</taxon>
        <taxon>Portuninae</taxon>
        <taxon>Scylla</taxon>
    </lineage>
</organism>
<keyword evidence="4" id="KW-1003">Cell membrane</keyword>
<protein>
    <recommendedName>
        <fullName evidence="9">Neurotransmitter-gated ion-channel transmembrane domain-containing protein</fullName>
    </recommendedName>
</protein>
<keyword evidence="8" id="KW-1133">Transmembrane helix</keyword>
<dbReference type="Pfam" id="PF02932">
    <property type="entry name" value="Neur_chan_memb"/>
    <property type="match status" value="1"/>
</dbReference>
<name>A0AAW0T4P9_SCYPA</name>
<feature type="transmembrane region" description="Helical" evidence="8">
    <location>
        <begin position="159"/>
        <end position="180"/>
    </location>
</feature>
<dbReference type="Gene3D" id="1.20.58.390">
    <property type="entry name" value="Neurotransmitter-gated ion-channel transmembrane domain"/>
    <property type="match status" value="1"/>
</dbReference>
<dbReference type="InterPro" id="IPR006201">
    <property type="entry name" value="Neur_channel"/>
</dbReference>
<evidence type="ECO:0000256" key="1">
    <source>
        <dbReference type="ARBA" id="ARBA00004141"/>
    </source>
</evidence>
<evidence type="ECO:0000256" key="5">
    <source>
        <dbReference type="ARBA" id="ARBA00023065"/>
    </source>
</evidence>
<dbReference type="GO" id="GO:0005886">
    <property type="term" value="C:plasma membrane"/>
    <property type="evidence" value="ECO:0007669"/>
    <property type="project" value="UniProtKB-SubCell"/>
</dbReference>
<evidence type="ECO:0000259" key="9">
    <source>
        <dbReference type="Pfam" id="PF02932"/>
    </source>
</evidence>
<dbReference type="InterPro" id="IPR006029">
    <property type="entry name" value="Neurotrans-gated_channel_TM"/>
</dbReference>
<keyword evidence="3" id="KW-0813">Transport</keyword>
<evidence type="ECO:0000256" key="7">
    <source>
        <dbReference type="ARBA" id="ARBA00023303"/>
    </source>
</evidence>
<dbReference type="SUPFAM" id="SSF90112">
    <property type="entry name" value="Neurotransmitter-gated ion-channel transmembrane pore"/>
    <property type="match status" value="1"/>
</dbReference>
<keyword evidence="6 8" id="KW-0472">Membrane</keyword>
<feature type="transmembrane region" description="Helical" evidence="8">
    <location>
        <begin position="192"/>
        <end position="210"/>
    </location>
</feature>